<evidence type="ECO:0000256" key="1">
    <source>
        <dbReference type="ARBA" id="ARBA00001968"/>
    </source>
</evidence>
<dbReference type="NCBIfam" id="TIGR00172">
    <property type="entry name" value="maf"/>
    <property type="match status" value="1"/>
</dbReference>
<dbReference type="PANTHER" id="PTHR43213">
    <property type="entry name" value="BIFUNCTIONAL DTTP/UTP PYROPHOSPHATASE/METHYLTRANSFERASE PROTEIN-RELATED"/>
    <property type="match status" value="1"/>
</dbReference>
<keyword evidence="3" id="KW-0963">Cytoplasm</keyword>
<accession>A0AAF0YM81</accession>
<protein>
    <recommendedName>
        <fullName evidence="3">Nucleoside triphosphate pyrophosphatase</fullName>
        <ecNumber evidence="3">3.6.1.9</ecNumber>
    </recommendedName>
    <alternativeName>
        <fullName evidence="3">Nucleotide pyrophosphatase</fullName>
        <shortName evidence="3">Nucleotide PPase</shortName>
    </alternativeName>
</protein>
<keyword evidence="2 3" id="KW-0378">Hydrolase</keyword>
<dbReference type="Proteomes" id="UP000243626">
    <property type="component" value="Chromosome"/>
</dbReference>
<dbReference type="GO" id="GO:0005737">
    <property type="term" value="C:cytoplasm"/>
    <property type="evidence" value="ECO:0007669"/>
    <property type="project" value="UniProtKB-SubCell"/>
</dbReference>
<dbReference type="GO" id="GO:0047429">
    <property type="term" value="F:nucleoside triphosphate diphosphatase activity"/>
    <property type="evidence" value="ECO:0007669"/>
    <property type="project" value="UniProtKB-EC"/>
</dbReference>
<name>A0AAF0YM81_9STAP</name>
<dbReference type="AlphaFoldDB" id="A0AAF0YM81"/>
<comment type="catalytic activity">
    <reaction evidence="3">
        <text>a ribonucleoside 5'-triphosphate + H2O = a ribonucleoside 5'-phosphate + diphosphate + H(+)</text>
        <dbReference type="Rhea" id="RHEA:23996"/>
        <dbReference type="ChEBI" id="CHEBI:15377"/>
        <dbReference type="ChEBI" id="CHEBI:15378"/>
        <dbReference type="ChEBI" id="CHEBI:33019"/>
        <dbReference type="ChEBI" id="CHEBI:58043"/>
        <dbReference type="ChEBI" id="CHEBI:61557"/>
        <dbReference type="EC" id="3.6.1.9"/>
    </reaction>
</comment>
<comment type="subcellular location">
    <subcellularLocation>
        <location evidence="3">Cytoplasm</location>
    </subcellularLocation>
</comment>
<dbReference type="RefSeq" id="WP_102167836.1">
    <property type="nucleotide sequence ID" value="NZ_CP136964.1"/>
</dbReference>
<proteinExistence type="inferred from homology"/>
<comment type="function">
    <text evidence="3">Nucleoside triphosphate pyrophosphatase. May have a dual role in cell division arrest and in preventing the incorporation of modified nucleotides into cellular nucleic acids.</text>
</comment>
<reference evidence="5" key="1">
    <citation type="submission" date="2017-09" db="EMBL/GenBank/DDBJ databases">
        <title>Bacterial strain isolated from the female urinary microbiota.</title>
        <authorList>
            <person name="Thomas-White K."/>
            <person name="Kumar N."/>
            <person name="Forster S."/>
            <person name="Putonti C."/>
            <person name="Lawley T."/>
            <person name="Wolfe A.J."/>
        </authorList>
    </citation>
    <scope>NUCLEOTIDE SEQUENCE [LARGE SCALE GENOMIC DNA]</scope>
    <source>
        <strain evidence="5">UMB0959</strain>
    </source>
</reference>
<comment type="cofactor">
    <cofactor evidence="1 3">
        <name>a divalent metal cation</name>
        <dbReference type="ChEBI" id="CHEBI:60240"/>
    </cofactor>
</comment>
<dbReference type="SUPFAM" id="SSF52972">
    <property type="entry name" value="ITPase-like"/>
    <property type="match status" value="1"/>
</dbReference>
<dbReference type="PANTHER" id="PTHR43213:SF5">
    <property type="entry name" value="BIFUNCTIONAL DTTP_UTP PYROPHOSPHATASE_METHYLTRANSFERASE PROTEIN-RELATED"/>
    <property type="match status" value="1"/>
</dbReference>
<evidence type="ECO:0000313" key="4">
    <source>
        <dbReference type="EMBL" id="WOS96820.1"/>
    </source>
</evidence>
<dbReference type="GO" id="GO:0009117">
    <property type="term" value="P:nucleotide metabolic process"/>
    <property type="evidence" value="ECO:0007669"/>
    <property type="project" value="UniProtKB-KW"/>
</dbReference>
<dbReference type="CDD" id="cd00555">
    <property type="entry name" value="Maf"/>
    <property type="match status" value="1"/>
</dbReference>
<dbReference type="KEGG" id="nmy:CJ229_003540"/>
<reference evidence="4 5" key="2">
    <citation type="submission" date="2023-10" db="EMBL/GenBank/DDBJ databases">
        <authorList>
            <person name="Choi B."/>
        </authorList>
    </citation>
    <scope>NUCLEOTIDE SEQUENCE [LARGE SCALE GENOMIC DNA]</scope>
    <source>
        <strain evidence="4 5">UMB0959</strain>
    </source>
</reference>
<keyword evidence="5" id="KW-1185">Reference proteome</keyword>
<dbReference type="PIRSF" id="PIRSF006305">
    <property type="entry name" value="Maf"/>
    <property type="match status" value="1"/>
</dbReference>
<dbReference type="EC" id="3.6.1.9" evidence="3"/>
<organism evidence="4 5">
    <name type="scientific">Nosocomiicoccus massiliensis</name>
    <dbReference type="NCBI Taxonomy" id="1232430"/>
    <lineage>
        <taxon>Bacteria</taxon>
        <taxon>Bacillati</taxon>
        <taxon>Bacillota</taxon>
        <taxon>Bacilli</taxon>
        <taxon>Bacillales</taxon>
        <taxon>Staphylococcaceae</taxon>
        <taxon>Nosocomiicoccus</taxon>
    </lineage>
</organism>
<gene>
    <name evidence="4" type="ORF">CJ229_003540</name>
</gene>
<sequence length="181" mass="20273">MLILASGSPKRQELLKQVELNFLTIIPNVDESSVTERDPQKKAMALASLKSYAIDNDEDIILSCDTLIQFNGEILEKPADRADARHMLKMLSGKTHTVISAALLRKGDTEIPIVRETEVEFFELDDKEIEHYLNTDEPYDKAAAYGIQGLGAKFVKRISGDYNAVVGLPLGDVCRELRFFE</sequence>
<keyword evidence="3" id="KW-0546">Nucleotide metabolism</keyword>
<dbReference type="InterPro" id="IPR029001">
    <property type="entry name" value="ITPase-like_fam"/>
</dbReference>
<dbReference type="InterPro" id="IPR003697">
    <property type="entry name" value="Maf-like"/>
</dbReference>
<evidence type="ECO:0000256" key="3">
    <source>
        <dbReference type="HAMAP-Rule" id="MF_00528"/>
    </source>
</evidence>
<feature type="active site" description="Proton acceptor" evidence="3">
    <location>
        <position position="65"/>
    </location>
</feature>
<evidence type="ECO:0000313" key="5">
    <source>
        <dbReference type="Proteomes" id="UP000243626"/>
    </source>
</evidence>
<comment type="caution">
    <text evidence="3">Lacks conserved residue(s) required for the propagation of feature annotation.</text>
</comment>
<dbReference type="HAMAP" id="MF_00528">
    <property type="entry name" value="Maf"/>
    <property type="match status" value="1"/>
</dbReference>
<dbReference type="Gene3D" id="3.90.950.10">
    <property type="match status" value="1"/>
</dbReference>
<comment type="similarity">
    <text evidence="3">Belongs to the Maf family.</text>
</comment>
<dbReference type="Pfam" id="PF02545">
    <property type="entry name" value="Maf"/>
    <property type="match status" value="1"/>
</dbReference>
<dbReference type="EMBL" id="CP136964">
    <property type="protein sequence ID" value="WOS96820.1"/>
    <property type="molecule type" value="Genomic_DNA"/>
</dbReference>
<evidence type="ECO:0000256" key="2">
    <source>
        <dbReference type="ARBA" id="ARBA00022801"/>
    </source>
</evidence>
<comment type="catalytic activity">
    <reaction evidence="3">
        <text>a 2'-deoxyribonucleoside 5'-triphosphate + H2O = a 2'-deoxyribonucleoside 5'-phosphate + diphosphate + H(+)</text>
        <dbReference type="Rhea" id="RHEA:44644"/>
        <dbReference type="ChEBI" id="CHEBI:15377"/>
        <dbReference type="ChEBI" id="CHEBI:15378"/>
        <dbReference type="ChEBI" id="CHEBI:33019"/>
        <dbReference type="ChEBI" id="CHEBI:61560"/>
        <dbReference type="ChEBI" id="CHEBI:65317"/>
        <dbReference type="EC" id="3.6.1.9"/>
    </reaction>
</comment>